<dbReference type="KEGG" id="vgu:HYG85_15385"/>
<gene>
    <name evidence="1" type="ORF">HYG85_15385</name>
</gene>
<dbReference type="RefSeq" id="WP_212690407.1">
    <property type="nucleotide sequence ID" value="NZ_CP058561.1"/>
</dbReference>
<dbReference type="AlphaFoldDB" id="A0A8J8MC28"/>
<dbReference type="Proteomes" id="UP000677305">
    <property type="component" value="Chromosome"/>
</dbReference>
<accession>A0A8J8MC28</accession>
<keyword evidence="2" id="KW-1185">Reference proteome</keyword>
<protein>
    <submittedName>
        <fullName evidence="1">Uncharacterized protein</fullName>
    </submittedName>
</protein>
<organism evidence="1 2">
    <name type="scientific">Vallitalea guaymasensis</name>
    <dbReference type="NCBI Taxonomy" id="1185412"/>
    <lineage>
        <taxon>Bacteria</taxon>
        <taxon>Bacillati</taxon>
        <taxon>Bacillota</taxon>
        <taxon>Clostridia</taxon>
        <taxon>Lachnospirales</taxon>
        <taxon>Vallitaleaceae</taxon>
        <taxon>Vallitalea</taxon>
    </lineage>
</organism>
<dbReference type="EMBL" id="CP058561">
    <property type="protein sequence ID" value="QUH30212.1"/>
    <property type="molecule type" value="Genomic_DNA"/>
</dbReference>
<proteinExistence type="predicted"/>
<name>A0A8J8MC28_9FIRM</name>
<reference evidence="1 2" key="1">
    <citation type="submission" date="2020-07" db="EMBL/GenBank/DDBJ databases">
        <title>Vallitalea guaymasensis genome.</title>
        <authorList>
            <person name="Postec A."/>
        </authorList>
    </citation>
    <scope>NUCLEOTIDE SEQUENCE [LARGE SCALE GENOMIC DNA]</scope>
    <source>
        <strain evidence="1 2">Ra1766G1</strain>
    </source>
</reference>
<evidence type="ECO:0000313" key="2">
    <source>
        <dbReference type="Proteomes" id="UP000677305"/>
    </source>
</evidence>
<sequence length="160" mass="18598">MCEENSVYVRAKCAKYYCEDNEDCCNENCILTDVICGTMYLNDNHYNVLWQAVEMNAAIIVKIDNKSEYPVKLIILGKRRSTINILPHQQTNVTVQNVHKLIIQRICKLQSNTDCKISYDIGIHYISNLHNPNKNKRYRRCIFNDGDDWLPISCICSAFK</sequence>
<evidence type="ECO:0000313" key="1">
    <source>
        <dbReference type="EMBL" id="QUH30212.1"/>
    </source>
</evidence>